<proteinExistence type="predicted"/>
<name>A0A6N9PZV6_9BACL</name>
<evidence type="ECO:0000313" key="2">
    <source>
        <dbReference type="Proteomes" id="UP000448943"/>
    </source>
</evidence>
<sequence>MHSKNISAIEELIQLEERLLSITYVTPFKKAELARYFRLKGDYYIHTKRVEEGINFYLEAAKRYGKVDLIARESECLKFIMDLYTNNKEMIDVSTIEKLGNNLDYKVNTSE</sequence>
<gene>
    <name evidence="1" type="ORF">ERL59_08720</name>
</gene>
<dbReference type="RefSeq" id="WP_160645839.1">
    <property type="nucleotide sequence ID" value="NZ_SIJB01000020.1"/>
</dbReference>
<reference evidence="1 2" key="1">
    <citation type="submission" date="2019-01" db="EMBL/GenBank/DDBJ databases">
        <title>Chengkuizengella sp. nov., isolated from deep-sea sediment of East Pacific Ocean.</title>
        <authorList>
            <person name="Yang J."/>
            <person name="Lai Q."/>
            <person name="Shao Z."/>
        </authorList>
    </citation>
    <scope>NUCLEOTIDE SEQUENCE [LARGE SCALE GENOMIC DNA]</scope>
    <source>
        <strain evidence="1 2">YPA3-1-1</strain>
    </source>
</reference>
<organism evidence="1 2">
    <name type="scientific">Chengkuizengella marina</name>
    <dbReference type="NCBI Taxonomy" id="2507566"/>
    <lineage>
        <taxon>Bacteria</taxon>
        <taxon>Bacillati</taxon>
        <taxon>Bacillota</taxon>
        <taxon>Bacilli</taxon>
        <taxon>Bacillales</taxon>
        <taxon>Paenibacillaceae</taxon>
        <taxon>Chengkuizengella</taxon>
    </lineage>
</organism>
<keyword evidence="2" id="KW-1185">Reference proteome</keyword>
<dbReference type="Proteomes" id="UP000448943">
    <property type="component" value="Unassembled WGS sequence"/>
</dbReference>
<accession>A0A6N9PZV6</accession>
<protein>
    <submittedName>
        <fullName evidence="1">Uncharacterized protein</fullName>
    </submittedName>
</protein>
<evidence type="ECO:0000313" key="1">
    <source>
        <dbReference type="EMBL" id="NBI29041.1"/>
    </source>
</evidence>
<dbReference type="EMBL" id="SIJB01000020">
    <property type="protein sequence ID" value="NBI29041.1"/>
    <property type="molecule type" value="Genomic_DNA"/>
</dbReference>
<comment type="caution">
    <text evidence="1">The sequence shown here is derived from an EMBL/GenBank/DDBJ whole genome shotgun (WGS) entry which is preliminary data.</text>
</comment>
<dbReference type="OrthoDB" id="2508844at2"/>
<dbReference type="AlphaFoldDB" id="A0A6N9PZV6"/>